<dbReference type="GO" id="GO:0018104">
    <property type="term" value="P:peptidoglycan-protein cross-linking"/>
    <property type="evidence" value="ECO:0007669"/>
    <property type="project" value="TreeGrafter"/>
</dbReference>
<dbReference type="UniPathway" id="UPA00219"/>
<keyword evidence="7 9" id="KW-0573">Peptidoglycan synthesis</keyword>
<dbReference type="PANTHER" id="PTHR30582">
    <property type="entry name" value="L,D-TRANSPEPTIDASE"/>
    <property type="match status" value="1"/>
</dbReference>
<dbReference type="GO" id="GO:0008360">
    <property type="term" value="P:regulation of cell shape"/>
    <property type="evidence" value="ECO:0007669"/>
    <property type="project" value="UniProtKB-UniRule"/>
</dbReference>
<keyword evidence="12" id="KW-1185">Reference proteome</keyword>
<name>A0A0N7LRP4_9RHOB</name>
<dbReference type="GO" id="GO:0016757">
    <property type="term" value="F:glycosyltransferase activity"/>
    <property type="evidence" value="ECO:0007669"/>
    <property type="project" value="UniProtKB-KW"/>
</dbReference>
<gene>
    <name evidence="11" type="primary">erfK_1</name>
    <name evidence="11" type="ORF">SHM7688_00824</name>
</gene>
<evidence type="ECO:0000256" key="9">
    <source>
        <dbReference type="PROSITE-ProRule" id="PRU01373"/>
    </source>
</evidence>
<dbReference type="PROSITE" id="PS52029">
    <property type="entry name" value="LD_TPASE"/>
    <property type="match status" value="1"/>
</dbReference>
<dbReference type="STRING" id="321267.SHM7688_00824"/>
<dbReference type="InterPro" id="IPR005490">
    <property type="entry name" value="LD_TPept_cat_dom"/>
</dbReference>
<keyword evidence="4 11" id="KW-0808">Transferase</keyword>
<dbReference type="RefSeq" id="WP_058238702.1">
    <property type="nucleotide sequence ID" value="NZ_CYPW01000006.1"/>
</dbReference>
<dbReference type="EMBL" id="CYPW01000006">
    <property type="protein sequence ID" value="CUH51388.1"/>
    <property type="molecule type" value="Genomic_DNA"/>
</dbReference>
<dbReference type="InterPro" id="IPR050979">
    <property type="entry name" value="LD-transpeptidase"/>
</dbReference>
<dbReference type="Proteomes" id="UP000054823">
    <property type="component" value="Unassembled WGS sequence"/>
</dbReference>
<dbReference type="GO" id="GO:0005576">
    <property type="term" value="C:extracellular region"/>
    <property type="evidence" value="ECO:0007669"/>
    <property type="project" value="TreeGrafter"/>
</dbReference>
<evidence type="ECO:0000256" key="4">
    <source>
        <dbReference type="ARBA" id="ARBA00022679"/>
    </source>
</evidence>
<dbReference type="PANTHER" id="PTHR30582:SF24">
    <property type="entry name" value="L,D-TRANSPEPTIDASE ERFK_SRFK-RELATED"/>
    <property type="match status" value="1"/>
</dbReference>
<evidence type="ECO:0000256" key="6">
    <source>
        <dbReference type="ARBA" id="ARBA00022960"/>
    </source>
</evidence>
<dbReference type="EC" id="2.-.-.-" evidence="11"/>
<dbReference type="InterPro" id="IPR038063">
    <property type="entry name" value="Transpep_catalytic_dom"/>
</dbReference>
<dbReference type="Gene3D" id="2.40.440.10">
    <property type="entry name" value="L,D-transpeptidase catalytic domain-like"/>
    <property type="match status" value="1"/>
</dbReference>
<protein>
    <submittedName>
        <fullName evidence="11">Putative L,D-transpeptidase ErfK/SrfK</fullName>
        <ecNumber evidence="11">2.-.-.-</ecNumber>
    </submittedName>
</protein>
<keyword evidence="3" id="KW-0328">Glycosyltransferase</keyword>
<sequence>MQRRHFLTGTASLLATPQVLRAAQSSQAPFELMEHLRPKEVRVKKKYGFQPGQLVVVLASYHLYHMQDERNAVRYGVAIGQEGLNFEGRATIDRKVKWPSWRPTQDMIERNPAYAKYADGMPGGPNNPLGSRAMYLYQDGRDTLFRIHGTTAPQSIGTPSSNGCIRMVNDHIEALYEQVPLGTEVIVMSGSA</sequence>
<dbReference type="FunFam" id="2.40.440.10:FF:000002">
    <property type="entry name" value="L,D-transpeptidase ErfK/SrfK"/>
    <property type="match status" value="1"/>
</dbReference>
<evidence type="ECO:0000256" key="3">
    <source>
        <dbReference type="ARBA" id="ARBA00022676"/>
    </source>
</evidence>
<dbReference type="Pfam" id="PF03734">
    <property type="entry name" value="YkuD"/>
    <property type="match status" value="1"/>
</dbReference>
<evidence type="ECO:0000313" key="11">
    <source>
        <dbReference type="EMBL" id="CUH51388.1"/>
    </source>
</evidence>
<evidence type="ECO:0000313" key="12">
    <source>
        <dbReference type="Proteomes" id="UP000054823"/>
    </source>
</evidence>
<feature type="active site" description="Nucleophile" evidence="9">
    <location>
        <position position="164"/>
    </location>
</feature>
<organism evidence="11 12">
    <name type="scientific">Shimia marina</name>
    <dbReference type="NCBI Taxonomy" id="321267"/>
    <lineage>
        <taxon>Bacteria</taxon>
        <taxon>Pseudomonadati</taxon>
        <taxon>Pseudomonadota</taxon>
        <taxon>Alphaproteobacteria</taxon>
        <taxon>Rhodobacterales</taxon>
        <taxon>Roseobacteraceae</taxon>
    </lineage>
</organism>
<dbReference type="GO" id="GO:0071972">
    <property type="term" value="F:peptidoglycan L,D-transpeptidase activity"/>
    <property type="evidence" value="ECO:0007669"/>
    <property type="project" value="TreeGrafter"/>
</dbReference>
<evidence type="ECO:0000256" key="7">
    <source>
        <dbReference type="ARBA" id="ARBA00022984"/>
    </source>
</evidence>
<keyword evidence="6 9" id="KW-0133">Cell shape</keyword>
<comment type="pathway">
    <text evidence="1 9">Cell wall biogenesis; peptidoglycan biosynthesis.</text>
</comment>
<evidence type="ECO:0000256" key="2">
    <source>
        <dbReference type="ARBA" id="ARBA00005992"/>
    </source>
</evidence>
<reference evidence="11 12" key="1">
    <citation type="submission" date="2015-09" db="EMBL/GenBank/DDBJ databases">
        <authorList>
            <consortium name="Swine Surveillance"/>
        </authorList>
    </citation>
    <scope>NUCLEOTIDE SEQUENCE [LARGE SCALE GENOMIC DNA]</scope>
    <source>
        <strain evidence="11 12">CECT 7688</strain>
    </source>
</reference>
<dbReference type="GO" id="GO:0071555">
    <property type="term" value="P:cell wall organization"/>
    <property type="evidence" value="ECO:0007669"/>
    <property type="project" value="UniProtKB-UniRule"/>
</dbReference>
<evidence type="ECO:0000256" key="8">
    <source>
        <dbReference type="ARBA" id="ARBA00023316"/>
    </source>
</evidence>
<proteinExistence type="inferred from homology"/>
<evidence type="ECO:0000256" key="1">
    <source>
        <dbReference type="ARBA" id="ARBA00004752"/>
    </source>
</evidence>
<feature type="domain" description="L,D-TPase catalytic" evidence="10">
    <location>
        <begin position="52"/>
        <end position="188"/>
    </location>
</feature>
<dbReference type="OrthoDB" id="9795305at2"/>
<evidence type="ECO:0000259" key="10">
    <source>
        <dbReference type="PROSITE" id="PS52029"/>
    </source>
</evidence>
<keyword evidence="8 9" id="KW-0961">Cell wall biogenesis/degradation</keyword>
<accession>A0A0N7LRP4</accession>
<dbReference type="AlphaFoldDB" id="A0A0N7LRP4"/>
<evidence type="ECO:0000256" key="5">
    <source>
        <dbReference type="ARBA" id="ARBA00022801"/>
    </source>
</evidence>
<feature type="active site" description="Proton donor/acceptor" evidence="9">
    <location>
        <position position="148"/>
    </location>
</feature>
<dbReference type="SUPFAM" id="SSF141523">
    <property type="entry name" value="L,D-transpeptidase catalytic domain-like"/>
    <property type="match status" value="1"/>
</dbReference>
<keyword evidence="5" id="KW-0378">Hydrolase</keyword>
<dbReference type="CDD" id="cd16913">
    <property type="entry name" value="YkuD_like"/>
    <property type="match status" value="1"/>
</dbReference>
<comment type="similarity">
    <text evidence="2">Belongs to the YkuD family.</text>
</comment>